<accession>A0A067D921</accession>
<feature type="domain" description="CCHC-type" evidence="2">
    <location>
        <begin position="159"/>
        <end position="173"/>
    </location>
</feature>
<reference evidence="3 4" key="1">
    <citation type="submission" date="2014-04" db="EMBL/GenBank/DDBJ databases">
        <authorList>
            <consortium name="International Citrus Genome Consortium"/>
            <person name="Gmitter F."/>
            <person name="Chen C."/>
            <person name="Farmerie W."/>
            <person name="Harkins T."/>
            <person name="Desany B."/>
            <person name="Mohiuddin M."/>
            <person name="Kodira C."/>
            <person name="Borodovsky M."/>
            <person name="Lomsadze A."/>
            <person name="Burns P."/>
            <person name="Jenkins J."/>
            <person name="Prochnik S."/>
            <person name="Shu S."/>
            <person name="Chapman J."/>
            <person name="Pitluck S."/>
            <person name="Schmutz J."/>
            <person name="Rokhsar D."/>
        </authorList>
    </citation>
    <scope>NUCLEOTIDE SEQUENCE</scope>
</reference>
<gene>
    <name evidence="3" type="ORF">CISIN_1g045687mg</name>
</gene>
<dbReference type="Pfam" id="PF00098">
    <property type="entry name" value="zf-CCHC"/>
    <property type="match status" value="1"/>
</dbReference>
<keyword evidence="1" id="KW-0479">Metal-binding</keyword>
<dbReference type="SUPFAM" id="SSF57756">
    <property type="entry name" value="Retrovirus zinc finger-like domains"/>
    <property type="match status" value="1"/>
</dbReference>
<dbReference type="SMART" id="SM00343">
    <property type="entry name" value="ZnF_C2HC"/>
    <property type="match status" value="1"/>
</dbReference>
<keyword evidence="1" id="KW-0863">Zinc-finger</keyword>
<evidence type="ECO:0000259" key="2">
    <source>
        <dbReference type="PROSITE" id="PS50158"/>
    </source>
</evidence>
<keyword evidence="1" id="KW-0862">Zinc</keyword>
<dbReference type="Gene3D" id="4.10.60.10">
    <property type="entry name" value="Zinc finger, CCHC-type"/>
    <property type="match status" value="1"/>
</dbReference>
<dbReference type="PANTHER" id="PTHR47592">
    <property type="entry name" value="PBF68 PROTEIN"/>
    <property type="match status" value="1"/>
</dbReference>
<protein>
    <recommendedName>
        <fullName evidence="2">CCHC-type domain-containing protein</fullName>
    </recommendedName>
</protein>
<dbReference type="AlphaFoldDB" id="A0A067D921"/>
<name>A0A067D921_CITSI</name>
<dbReference type="Proteomes" id="UP000027120">
    <property type="component" value="Unassembled WGS sequence"/>
</dbReference>
<dbReference type="GO" id="GO:0003676">
    <property type="term" value="F:nucleic acid binding"/>
    <property type="evidence" value="ECO:0007669"/>
    <property type="project" value="InterPro"/>
</dbReference>
<dbReference type="InterPro" id="IPR001878">
    <property type="entry name" value="Znf_CCHC"/>
</dbReference>
<dbReference type="GO" id="GO:0008270">
    <property type="term" value="F:zinc ion binding"/>
    <property type="evidence" value="ECO:0007669"/>
    <property type="project" value="UniProtKB-KW"/>
</dbReference>
<organism evidence="3 4">
    <name type="scientific">Citrus sinensis</name>
    <name type="common">Sweet orange</name>
    <name type="synonym">Citrus aurantium var. sinensis</name>
    <dbReference type="NCBI Taxonomy" id="2711"/>
    <lineage>
        <taxon>Eukaryota</taxon>
        <taxon>Viridiplantae</taxon>
        <taxon>Streptophyta</taxon>
        <taxon>Embryophyta</taxon>
        <taxon>Tracheophyta</taxon>
        <taxon>Spermatophyta</taxon>
        <taxon>Magnoliopsida</taxon>
        <taxon>eudicotyledons</taxon>
        <taxon>Gunneridae</taxon>
        <taxon>Pentapetalae</taxon>
        <taxon>rosids</taxon>
        <taxon>malvids</taxon>
        <taxon>Sapindales</taxon>
        <taxon>Rutaceae</taxon>
        <taxon>Aurantioideae</taxon>
        <taxon>Citrus</taxon>
    </lineage>
</organism>
<dbReference type="Pfam" id="PF14223">
    <property type="entry name" value="Retrotran_gag_2"/>
    <property type="match status" value="1"/>
</dbReference>
<dbReference type="InterPro" id="IPR036875">
    <property type="entry name" value="Znf_CCHC_sf"/>
</dbReference>
<evidence type="ECO:0000313" key="4">
    <source>
        <dbReference type="Proteomes" id="UP000027120"/>
    </source>
</evidence>
<evidence type="ECO:0000256" key="1">
    <source>
        <dbReference type="PROSITE-ProRule" id="PRU00047"/>
    </source>
</evidence>
<dbReference type="PANTHER" id="PTHR47592:SF27">
    <property type="entry name" value="OS08G0421700 PROTEIN"/>
    <property type="match status" value="1"/>
</dbReference>
<sequence>MNLAEFLTEPPPDSDSENYEVLLQNWIKANKVCRSTILSTLSNELYDVYSQHKFAYEIWAQLRKKYIIEDAGAQNFKMAEDKEVTSQIHGFHMLINDLKNENIILPESFMTIDQLEKAKEITSKANIVKNEAHPSKNQKPNKKFFKNKKTTFKKKKGNCYVCGKPGHFANKCRYRKGDHKPPKANLVDGEDIIVAVVVTQENMVAAKGKKNG</sequence>
<dbReference type="EMBL" id="KK788874">
    <property type="protein sequence ID" value="KDO38055.1"/>
    <property type="molecule type" value="Genomic_DNA"/>
</dbReference>
<proteinExistence type="predicted"/>
<dbReference type="PROSITE" id="PS50158">
    <property type="entry name" value="ZF_CCHC"/>
    <property type="match status" value="1"/>
</dbReference>
<evidence type="ECO:0000313" key="3">
    <source>
        <dbReference type="EMBL" id="KDO38055.1"/>
    </source>
</evidence>
<keyword evidence="4" id="KW-1185">Reference proteome</keyword>